<reference evidence="2 3" key="1">
    <citation type="submission" date="2015-01" db="EMBL/GenBank/DDBJ databases">
        <title>Genome sequence of bacillus megaterium Q3.</title>
        <authorList>
            <person name="Wang Y."/>
            <person name="Luo K."/>
            <person name="Bai L."/>
            <person name="Luo F."/>
        </authorList>
    </citation>
    <scope>NUCLEOTIDE SEQUENCE [LARGE SCALE GENOMIC DNA]</scope>
    <source>
        <strain evidence="2 3">Q3</strain>
    </source>
</reference>
<dbReference type="Proteomes" id="UP000036410">
    <property type="component" value="Chromosome"/>
</dbReference>
<accession>A0A806TJF5</accession>
<name>A0A806TJF5_PRIMG</name>
<evidence type="ECO:0000313" key="3">
    <source>
        <dbReference type="Proteomes" id="UP000036410"/>
    </source>
</evidence>
<keyword evidence="1" id="KW-0472">Membrane</keyword>
<protein>
    <submittedName>
        <fullName evidence="2">Uncharacterized protein</fullName>
    </submittedName>
</protein>
<evidence type="ECO:0000256" key="1">
    <source>
        <dbReference type="SAM" id="Phobius"/>
    </source>
</evidence>
<sequence>MKKNILSFGVTLGTIALLFFIGNTFHISLLSVQWLYVNEPENFQMEAKGGLIPVAVGLILGFITDYVLSEKEKKQRHQL</sequence>
<dbReference type="AlphaFoldDB" id="A0A806TJF5"/>
<dbReference type="EMBL" id="CP010586">
    <property type="protein sequence ID" value="AKP78471.1"/>
    <property type="molecule type" value="Genomic_DNA"/>
</dbReference>
<gene>
    <name evidence="2" type="ORF">AS52_03510</name>
</gene>
<organism evidence="2 3">
    <name type="scientific">Priestia megaterium Q3</name>
    <dbReference type="NCBI Taxonomy" id="1452722"/>
    <lineage>
        <taxon>Bacteria</taxon>
        <taxon>Bacillati</taxon>
        <taxon>Bacillota</taxon>
        <taxon>Bacilli</taxon>
        <taxon>Bacillales</taxon>
        <taxon>Bacillaceae</taxon>
        <taxon>Priestia</taxon>
    </lineage>
</organism>
<feature type="transmembrane region" description="Helical" evidence="1">
    <location>
        <begin position="49"/>
        <end position="68"/>
    </location>
</feature>
<feature type="transmembrane region" description="Helical" evidence="1">
    <location>
        <begin position="12"/>
        <end position="37"/>
    </location>
</feature>
<keyword evidence="1" id="KW-0812">Transmembrane</keyword>
<dbReference type="RefSeq" id="WP_049165695.1">
    <property type="nucleotide sequence ID" value="NZ_CP010586.1"/>
</dbReference>
<keyword evidence="1" id="KW-1133">Transmembrane helix</keyword>
<evidence type="ECO:0000313" key="2">
    <source>
        <dbReference type="EMBL" id="AKP78471.1"/>
    </source>
</evidence>
<proteinExistence type="predicted"/>